<dbReference type="PANTHER" id="PTHR31920">
    <property type="entry name" value="B3 DOMAIN-CONTAINING"/>
    <property type="match status" value="1"/>
</dbReference>
<accession>A0A5A7QKS6</accession>
<dbReference type="SUPFAM" id="SSF101936">
    <property type="entry name" value="DNA-binding pseudobarrel domain"/>
    <property type="match status" value="2"/>
</dbReference>
<comment type="caution">
    <text evidence="7">The sequence shown here is derived from an EMBL/GenBank/DDBJ whole genome shotgun (WGS) entry which is preliminary data.</text>
</comment>
<feature type="domain" description="TF-B3" evidence="6">
    <location>
        <begin position="115"/>
        <end position="166"/>
    </location>
</feature>
<dbReference type="Pfam" id="PF02362">
    <property type="entry name" value="B3"/>
    <property type="match status" value="1"/>
</dbReference>
<dbReference type="InterPro" id="IPR015300">
    <property type="entry name" value="DNA-bd_pseudobarrel_sf"/>
</dbReference>
<evidence type="ECO:0000256" key="1">
    <source>
        <dbReference type="ARBA" id="ARBA00004123"/>
    </source>
</evidence>
<dbReference type="Gene3D" id="2.40.330.10">
    <property type="entry name" value="DNA-binding pseudobarrel domain"/>
    <property type="match status" value="2"/>
</dbReference>
<dbReference type="AlphaFoldDB" id="A0A5A7QKS6"/>
<keyword evidence="4" id="KW-0804">Transcription</keyword>
<organism evidence="7 8">
    <name type="scientific">Striga asiatica</name>
    <name type="common">Asiatic witchweed</name>
    <name type="synonym">Buchnera asiatica</name>
    <dbReference type="NCBI Taxonomy" id="4170"/>
    <lineage>
        <taxon>Eukaryota</taxon>
        <taxon>Viridiplantae</taxon>
        <taxon>Streptophyta</taxon>
        <taxon>Embryophyta</taxon>
        <taxon>Tracheophyta</taxon>
        <taxon>Spermatophyta</taxon>
        <taxon>Magnoliopsida</taxon>
        <taxon>eudicotyledons</taxon>
        <taxon>Gunneridae</taxon>
        <taxon>Pentapetalae</taxon>
        <taxon>asterids</taxon>
        <taxon>lamiids</taxon>
        <taxon>Lamiales</taxon>
        <taxon>Orobanchaceae</taxon>
        <taxon>Buchnereae</taxon>
        <taxon>Striga</taxon>
    </lineage>
</organism>
<dbReference type="CDD" id="cd10017">
    <property type="entry name" value="B3_DNA"/>
    <property type="match status" value="2"/>
</dbReference>
<evidence type="ECO:0000313" key="7">
    <source>
        <dbReference type="EMBL" id="GER45700.1"/>
    </source>
</evidence>
<evidence type="ECO:0000256" key="4">
    <source>
        <dbReference type="ARBA" id="ARBA00023163"/>
    </source>
</evidence>
<evidence type="ECO:0000256" key="3">
    <source>
        <dbReference type="ARBA" id="ARBA00023125"/>
    </source>
</evidence>
<evidence type="ECO:0000259" key="6">
    <source>
        <dbReference type="PROSITE" id="PS50863"/>
    </source>
</evidence>
<evidence type="ECO:0000256" key="5">
    <source>
        <dbReference type="ARBA" id="ARBA00023242"/>
    </source>
</evidence>
<protein>
    <submittedName>
        <fullName evidence="7">B3 domain-containing protein</fullName>
    </submittedName>
</protein>
<feature type="non-terminal residue" evidence="7">
    <location>
        <position position="1"/>
    </location>
</feature>
<keyword evidence="5" id="KW-0539">Nucleus</keyword>
<keyword evidence="8" id="KW-1185">Reference proteome</keyword>
<keyword evidence="2" id="KW-0805">Transcription regulation</keyword>
<gene>
    <name evidence="7" type="ORF">STAS_22673</name>
</gene>
<evidence type="ECO:0000313" key="8">
    <source>
        <dbReference type="Proteomes" id="UP000325081"/>
    </source>
</evidence>
<dbReference type="EMBL" id="BKCP01007260">
    <property type="protein sequence ID" value="GER45700.1"/>
    <property type="molecule type" value="Genomic_DNA"/>
</dbReference>
<comment type="subcellular location">
    <subcellularLocation>
        <location evidence="1">Nucleus</location>
    </subcellularLocation>
</comment>
<evidence type="ECO:0000256" key="2">
    <source>
        <dbReference type="ARBA" id="ARBA00023015"/>
    </source>
</evidence>
<dbReference type="GO" id="GO:0005634">
    <property type="term" value="C:nucleus"/>
    <property type="evidence" value="ECO:0007669"/>
    <property type="project" value="UniProtKB-SubCell"/>
</dbReference>
<dbReference type="OrthoDB" id="902883at2759"/>
<keyword evidence="3" id="KW-0238">DNA-binding</keyword>
<reference evidence="8" key="1">
    <citation type="journal article" date="2019" name="Curr. Biol.">
        <title>Genome Sequence of Striga asiatica Provides Insight into the Evolution of Plant Parasitism.</title>
        <authorList>
            <person name="Yoshida S."/>
            <person name="Kim S."/>
            <person name="Wafula E.K."/>
            <person name="Tanskanen J."/>
            <person name="Kim Y.M."/>
            <person name="Honaas L."/>
            <person name="Yang Z."/>
            <person name="Spallek T."/>
            <person name="Conn C.E."/>
            <person name="Ichihashi Y."/>
            <person name="Cheong K."/>
            <person name="Cui S."/>
            <person name="Der J.P."/>
            <person name="Gundlach H."/>
            <person name="Jiao Y."/>
            <person name="Hori C."/>
            <person name="Ishida J.K."/>
            <person name="Kasahara H."/>
            <person name="Kiba T."/>
            <person name="Kim M.S."/>
            <person name="Koo N."/>
            <person name="Laohavisit A."/>
            <person name="Lee Y.H."/>
            <person name="Lumba S."/>
            <person name="McCourt P."/>
            <person name="Mortimer J.C."/>
            <person name="Mutuku J.M."/>
            <person name="Nomura T."/>
            <person name="Sasaki-Sekimoto Y."/>
            <person name="Seto Y."/>
            <person name="Wang Y."/>
            <person name="Wakatake T."/>
            <person name="Sakakibara H."/>
            <person name="Demura T."/>
            <person name="Yamaguchi S."/>
            <person name="Yoneyama K."/>
            <person name="Manabe R.I."/>
            <person name="Nelson D.C."/>
            <person name="Schulman A.H."/>
            <person name="Timko M.P."/>
            <person name="dePamphilis C.W."/>
            <person name="Choi D."/>
            <person name="Shirasu K."/>
        </authorList>
    </citation>
    <scope>NUCLEOTIDE SEQUENCE [LARGE SCALE GENOMIC DNA]</scope>
    <source>
        <strain evidence="8">cv. UVA1</strain>
    </source>
</reference>
<dbReference type="PROSITE" id="PS50863">
    <property type="entry name" value="B3"/>
    <property type="match status" value="2"/>
</dbReference>
<proteinExistence type="predicted"/>
<dbReference type="InterPro" id="IPR050655">
    <property type="entry name" value="Plant_B3_domain"/>
</dbReference>
<sequence>ILPPAMDAYLRMVGVVQFRLHNDKRNTWIVVAGLNGGSAVFQEGWGRFLLGNGLKEGDTVLFDHVGLHIFNMDPPFMVRIDSLENPITVFPQSADAYIRRRKYKDLHVYNYNWDQWNVGIVVSLGNVIFQKGWRSFLHDNEIQEGDTHIFKHVCLNMFELNIFNKKGGLKTPPEKGDLPPYNGQNDFMT</sequence>
<dbReference type="Proteomes" id="UP000325081">
    <property type="component" value="Unassembled WGS sequence"/>
</dbReference>
<feature type="domain" description="TF-B3" evidence="6">
    <location>
        <begin position="1"/>
        <end position="84"/>
    </location>
</feature>
<dbReference type="PANTHER" id="PTHR31920:SF132">
    <property type="entry name" value="TF-B3 DOMAIN-CONTAINING PROTEIN"/>
    <property type="match status" value="1"/>
</dbReference>
<dbReference type="GO" id="GO:0003677">
    <property type="term" value="F:DNA binding"/>
    <property type="evidence" value="ECO:0007669"/>
    <property type="project" value="UniProtKB-KW"/>
</dbReference>
<dbReference type="InterPro" id="IPR003340">
    <property type="entry name" value="B3_DNA-bd"/>
</dbReference>
<name>A0A5A7QKS6_STRAF</name>